<dbReference type="SUPFAM" id="SSF74650">
    <property type="entry name" value="Galactose mutarotase-like"/>
    <property type="match status" value="1"/>
</dbReference>
<evidence type="ECO:0000313" key="9">
    <source>
        <dbReference type="EMBL" id="AIF97409.1"/>
    </source>
</evidence>
<feature type="binding site" evidence="8">
    <location>
        <begin position="179"/>
        <end position="181"/>
    </location>
    <ligand>
        <name>beta-D-galactose</name>
        <dbReference type="ChEBI" id="CHEBI:27667"/>
    </ligand>
</feature>
<reference evidence="9 10" key="1">
    <citation type="submission" date="2014-06" db="EMBL/GenBank/DDBJ databases">
        <title>Genomes of Alteromonas australica, a world apart.</title>
        <authorList>
            <person name="Gonzaga A."/>
            <person name="Lopez-Perez M."/>
            <person name="Rodriguez-Valera F."/>
        </authorList>
    </citation>
    <scope>NUCLEOTIDE SEQUENCE [LARGE SCALE GENOMIC DNA]</scope>
    <source>
        <strain evidence="9 10">H 17</strain>
    </source>
</reference>
<name>A0A075NSB8_9ALTE</name>
<dbReference type="InterPro" id="IPR008183">
    <property type="entry name" value="Aldose_1/G6P_1-epimerase"/>
</dbReference>
<dbReference type="InterPro" id="IPR047215">
    <property type="entry name" value="Galactose_mutarotase-like"/>
</dbReference>
<feature type="binding site" evidence="7">
    <location>
        <position position="249"/>
    </location>
    <ligand>
        <name>beta-D-galactose</name>
        <dbReference type="ChEBI" id="CHEBI:27667"/>
    </ligand>
</feature>
<evidence type="ECO:0000256" key="3">
    <source>
        <dbReference type="ARBA" id="ARBA00023235"/>
    </source>
</evidence>
<accession>A0A075NSB8</accession>
<evidence type="ECO:0000256" key="1">
    <source>
        <dbReference type="ARBA" id="ARBA00005028"/>
    </source>
</evidence>
<comment type="catalytic activity">
    <reaction evidence="5">
        <text>alpha-D-glucose = beta-D-glucose</text>
        <dbReference type="Rhea" id="RHEA:10264"/>
        <dbReference type="ChEBI" id="CHEBI:15903"/>
        <dbReference type="ChEBI" id="CHEBI:17925"/>
        <dbReference type="EC" id="5.1.3.3"/>
    </reaction>
</comment>
<dbReference type="PANTHER" id="PTHR10091">
    <property type="entry name" value="ALDOSE-1-EPIMERASE"/>
    <property type="match status" value="1"/>
</dbReference>
<dbReference type="EC" id="5.1.3.3" evidence="5"/>
<keyword evidence="10" id="KW-1185">Reference proteome</keyword>
<feature type="active site" description="Proton acceptor" evidence="6">
    <location>
        <position position="303"/>
    </location>
</feature>
<dbReference type="eggNOG" id="COG2017">
    <property type="taxonomic scope" value="Bacteria"/>
</dbReference>
<dbReference type="EMBL" id="CP008849">
    <property type="protein sequence ID" value="AIF97409.1"/>
    <property type="molecule type" value="Genomic_DNA"/>
</dbReference>
<dbReference type="GO" id="GO:0030246">
    <property type="term" value="F:carbohydrate binding"/>
    <property type="evidence" value="ECO:0007669"/>
    <property type="project" value="InterPro"/>
</dbReference>
<evidence type="ECO:0000256" key="7">
    <source>
        <dbReference type="PIRSR" id="PIRSR005096-2"/>
    </source>
</evidence>
<dbReference type="KEGG" id="aal:EP13_01120"/>
<comment type="pathway">
    <text evidence="1 5">Carbohydrate metabolism; hexose metabolism.</text>
</comment>
<keyword evidence="3 5" id="KW-0413">Isomerase</keyword>
<dbReference type="Gene3D" id="2.70.98.10">
    <property type="match status" value="1"/>
</dbReference>
<feature type="active site" description="Proton donor" evidence="6">
    <location>
        <position position="179"/>
    </location>
</feature>
<evidence type="ECO:0000256" key="6">
    <source>
        <dbReference type="PIRSR" id="PIRSR005096-1"/>
    </source>
</evidence>
<dbReference type="GO" id="GO:0004034">
    <property type="term" value="F:aldose 1-epimerase activity"/>
    <property type="evidence" value="ECO:0007669"/>
    <property type="project" value="UniProtKB-EC"/>
</dbReference>
<evidence type="ECO:0000313" key="10">
    <source>
        <dbReference type="Proteomes" id="UP000056090"/>
    </source>
</evidence>
<dbReference type="NCBIfam" id="NF008277">
    <property type="entry name" value="PRK11055.1"/>
    <property type="match status" value="1"/>
</dbReference>
<sequence length="338" mass="36853">MKVQSTEFGVYQGKVVNAFTLINDNGMKVTLLSLGGIIHDIQVPDRAGQPHACVQSLPDLHAYIDDPSYKGAIVGRFANRIGNATFTLDNAVYKLDKNGGEHNLHGGIPGFHKKVWQSKVCKSDSEVSVHFSLSSEDGEGGFPGNVEVTAVYTLGNDNALMLELHATTDKATPLSLTQHAYFTLSKQATVGTTEVQIHSQKITDVDSTLLPTGRYEDVANTPFDFSQQKAIATQSNKSHPLYELVGGYDHNYVLLPSVEGQPQAKVASSDTGICMSLYTDLPGLQFYTGSLQSTSQLGALCLEPQYFPDSPNRPEFPDCIATPEAPYKAYIRYTFEHI</sequence>
<dbReference type="GO" id="GO:0033499">
    <property type="term" value="P:galactose catabolic process via UDP-galactose, Leloir pathway"/>
    <property type="evidence" value="ECO:0007669"/>
    <property type="project" value="TreeGrafter"/>
</dbReference>
<evidence type="ECO:0000256" key="2">
    <source>
        <dbReference type="ARBA" id="ARBA00006206"/>
    </source>
</evidence>
<dbReference type="RefSeq" id="WP_044055581.1">
    <property type="nucleotide sequence ID" value="NZ_CBCSKJ010000005.1"/>
</dbReference>
<dbReference type="CDD" id="cd09019">
    <property type="entry name" value="galactose_mutarotase_like"/>
    <property type="match status" value="1"/>
</dbReference>
<feature type="binding site" evidence="8">
    <location>
        <begin position="79"/>
        <end position="80"/>
    </location>
    <ligand>
        <name>beta-D-galactose</name>
        <dbReference type="ChEBI" id="CHEBI:27667"/>
    </ligand>
</feature>
<dbReference type="GO" id="GO:0006006">
    <property type="term" value="P:glucose metabolic process"/>
    <property type="evidence" value="ECO:0007669"/>
    <property type="project" value="TreeGrafter"/>
</dbReference>
<dbReference type="InterPro" id="IPR015443">
    <property type="entry name" value="Aldose_1-epimerase"/>
</dbReference>
<keyword evidence="4 5" id="KW-0119">Carbohydrate metabolism</keyword>
<dbReference type="AlphaFoldDB" id="A0A075NSB8"/>
<proteinExistence type="inferred from homology"/>
<dbReference type="PIRSF" id="PIRSF005096">
    <property type="entry name" value="GALM"/>
    <property type="match status" value="1"/>
</dbReference>
<evidence type="ECO:0000256" key="4">
    <source>
        <dbReference type="ARBA" id="ARBA00023277"/>
    </source>
</evidence>
<gene>
    <name evidence="9" type="ORF">EP13_01120</name>
</gene>
<dbReference type="GeneID" id="78253548"/>
<dbReference type="InterPro" id="IPR014718">
    <property type="entry name" value="GH-type_carb-bd"/>
</dbReference>
<dbReference type="Pfam" id="PF01263">
    <property type="entry name" value="Aldose_epim"/>
    <property type="match status" value="1"/>
</dbReference>
<dbReference type="InterPro" id="IPR011013">
    <property type="entry name" value="Gal_mutarotase_sf_dom"/>
</dbReference>
<protein>
    <recommendedName>
        <fullName evidence="5">Aldose 1-epimerase</fullName>
        <ecNumber evidence="5">5.1.3.3</ecNumber>
    </recommendedName>
</protein>
<organism evidence="9 10">
    <name type="scientific">Alteromonas australica</name>
    <dbReference type="NCBI Taxonomy" id="589873"/>
    <lineage>
        <taxon>Bacteria</taxon>
        <taxon>Pseudomonadati</taxon>
        <taxon>Pseudomonadota</taxon>
        <taxon>Gammaproteobacteria</taxon>
        <taxon>Alteromonadales</taxon>
        <taxon>Alteromonadaceae</taxon>
        <taxon>Alteromonas/Salinimonas group</taxon>
        <taxon>Alteromonas</taxon>
    </lineage>
</organism>
<evidence type="ECO:0000256" key="5">
    <source>
        <dbReference type="PIRNR" id="PIRNR005096"/>
    </source>
</evidence>
<comment type="similarity">
    <text evidence="2 5">Belongs to the aldose epimerase family.</text>
</comment>
<dbReference type="PANTHER" id="PTHR10091:SF0">
    <property type="entry name" value="GALACTOSE MUTAROTASE"/>
    <property type="match status" value="1"/>
</dbReference>
<dbReference type="UniPathway" id="UPA00242"/>
<evidence type="ECO:0000256" key="8">
    <source>
        <dbReference type="PIRSR" id="PIRSR005096-3"/>
    </source>
</evidence>
<dbReference type="Proteomes" id="UP000056090">
    <property type="component" value="Chromosome"/>
</dbReference>